<feature type="compositionally biased region" description="Basic and acidic residues" evidence="1">
    <location>
        <begin position="131"/>
        <end position="164"/>
    </location>
</feature>
<dbReference type="Proteomes" id="UP001166286">
    <property type="component" value="Unassembled WGS sequence"/>
</dbReference>
<reference evidence="2" key="1">
    <citation type="submission" date="2023-03" db="EMBL/GenBank/DDBJ databases">
        <title>Complete genome of Cladonia borealis.</title>
        <authorList>
            <person name="Park H."/>
        </authorList>
    </citation>
    <scope>NUCLEOTIDE SEQUENCE</scope>
    <source>
        <strain evidence="2">ANT050790</strain>
    </source>
</reference>
<gene>
    <name evidence="2" type="ORF">JMJ35_005076</name>
</gene>
<evidence type="ECO:0000313" key="2">
    <source>
        <dbReference type="EMBL" id="KAK0511948.1"/>
    </source>
</evidence>
<protein>
    <submittedName>
        <fullName evidence="2">Uncharacterized protein</fullName>
    </submittedName>
</protein>
<evidence type="ECO:0000313" key="3">
    <source>
        <dbReference type="Proteomes" id="UP001166286"/>
    </source>
</evidence>
<proteinExistence type="predicted"/>
<keyword evidence="3" id="KW-1185">Reference proteome</keyword>
<feature type="region of interest" description="Disordered" evidence="1">
    <location>
        <begin position="119"/>
        <end position="164"/>
    </location>
</feature>
<feature type="compositionally biased region" description="Polar residues" evidence="1">
    <location>
        <begin position="15"/>
        <end position="38"/>
    </location>
</feature>
<feature type="region of interest" description="Disordered" evidence="1">
    <location>
        <begin position="1"/>
        <end position="38"/>
    </location>
</feature>
<organism evidence="2 3">
    <name type="scientific">Cladonia borealis</name>
    <dbReference type="NCBI Taxonomy" id="184061"/>
    <lineage>
        <taxon>Eukaryota</taxon>
        <taxon>Fungi</taxon>
        <taxon>Dikarya</taxon>
        <taxon>Ascomycota</taxon>
        <taxon>Pezizomycotina</taxon>
        <taxon>Lecanoromycetes</taxon>
        <taxon>OSLEUM clade</taxon>
        <taxon>Lecanoromycetidae</taxon>
        <taxon>Lecanorales</taxon>
        <taxon>Lecanorineae</taxon>
        <taxon>Cladoniaceae</taxon>
        <taxon>Cladonia</taxon>
    </lineage>
</organism>
<sequence>MADEVPVSVEIDPTFKNSDSNYTSRPLGPNSFTGMVNNSPEAVKSRYTSKLSSYGSSNTTGGSLFRDRLAADVELAKDPDRGYNAWNEKRKQAIERGEDPNSEFLSMVEERRPDSFIERGWRKITGKGKTRREEKERKERKELEREKKRLEKGESNGEDDGVIR</sequence>
<evidence type="ECO:0000256" key="1">
    <source>
        <dbReference type="SAM" id="MobiDB-lite"/>
    </source>
</evidence>
<accession>A0AA39V172</accession>
<name>A0AA39V172_9LECA</name>
<dbReference type="AlphaFoldDB" id="A0AA39V172"/>
<comment type="caution">
    <text evidence="2">The sequence shown here is derived from an EMBL/GenBank/DDBJ whole genome shotgun (WGS) entry which is preliminary data.</text>
</comment>
<dbReference type="EMBL" id="JAFEKC020000011">
    <property type="protein sequence ID" value="KAK0511948.1"/>
    <property type="molecule type" value="Genomic_DNA"/>
</dbReference>